<name>A0ABU1PX39_9PSEU</name>
<protein>
    <recommendedName>
        <fullName evidence="1">Uracil-DNA glycosylase-like domain-containing protein</fullName>
    </recommendedName>
</protein>
<organism evidence="2 3">
    <name type="scientific">Saccharothrix longispora</name>
    <dbReference type="NCBI Taxonomy" id="33920"/>
    <lineage>
        <taxon>Bacteria</taxon>
        <taxon>Bacillati</taxon>
        <taxon>Actinomycetota</taxon>
        <taxon>Actinomycetes</taxon>
        <taxon>Pseudonocardiales</taxon>
        <taxon>Pseudonocardiaceae</taxon>
        <taxon>Saccharothrix</taxon>
    </lineage>
</organism>
<gene>
    <name evidence="2" type="ORF">J2S66_003585</name>
</gene>
<keyword evidence="3" id="KW-1185">Reference proteome</keyword>
<dbReference type="Gene3D" id="3.40.470.10">
    <property type="entry name" value="Uracil-DNA glycosylase-like domain"/>
    <property type="match status" value="1"/>
</dbReference>
<dbReference type="CDD" id="cd10035">
    <property type="entry name" value="UDG_like"/>
    <property type="match status" value="1"/>
</dbReference>
<dbReference type="InterPro" id="IPR036895">
    <property type="entry name" value="Uracil-DNA_glycosylase-like_sf"/>
</dbReference>
<dbReference type="RefSeq" id="WP_310308248.1">
    <property type="nucleotide sequence ID" value="NZ_BAAAXB010000001.1"/>
</dbReference>
<sequence>MPARAHKSNAIVQSKLARLDEPHVAPLVALADEIAKSRGLPPGAVPYPDPDFAGVRAEALVLLKSPGPGAVTGTGSGLLSPENDDPTAARAHAEYERVGLDWRRVVHWNAVPWPTEADNPTGSDLHAARPWLPRVLELVPDIRAVLLLGKVAEQEWARPGLGTIAVGRRVPVIAAPMPSWPGITRAGASQALREAFDRLASVLG</sequence>
<evidence type="ECO:0000313" key="2">
    <source>
        <dbReference type="EMBL" id="MDR6595201.1"/>
    </source>
</evidence>
<dbReference type="InterPro" id="IPR005122">
    <property type="entry name" value="Uracil-DNA_glycosylase-like"/>
</dbReference>
<reference evidence="2 3" key="1">
    <citation type="submission" date="2023-07" db="EMBL/GenBank/DDBJ databases">
        <title>Sequencing the genomes of 1000 actinobacteria strains.</title>
        <authorList>
            <person name="Klenk H.-P."/>
        </authorList>
    </citation>
    <scope>NUCLEOTIDE SEQUENCE [LARGE SCALE GENOMIC DNA]</scope>
    <source>
        <strain evidence="2 3">DSM 43749</strain>
    </source>
</reference>
<feature type="domain" description="Uracil-DNA glycosylase-like" evidence="1">
    <location>
        <begin position="97"/>
        <end position="184"/>
    </location>
</feature>
<comment type="caution">
    <text evidence="2">The sequence shown here is derived from an EMBL/GenBank/DDBJ whole genome shotgun (WGS) entry which is preliminary data.</text>
</comment>
<proteinExistence type="predicted"/>
<dbReference type="SUPFAM" id="SSF52141">
    <property type="entry name" value="Uracil-DNA glycosylase-like"/>
    <property type="match status" value="1"/>
</dbReference>
<dbReference type="EMBL" id="JAVDSG010000001">
    <property type="protein sequence ID" value="MDR6595201.1"/>
    <property type="molecule type" value="Genomic_DNA"/>
</dbReference>
<dbReference type="Pfam" id="PF03167">
    <property type="entry name" value="UDG"/>
    <property type="match status" value="1"/>
</dbReference>
<accession>A0ABU1PX39</accession>
<dbReference type="Proteomes" id="UP001268819">
    <property type="component" value="Unassembled WGS sequence"/>
</dbReference>
<evidence type="ECO:0000259" key="1">
    <source>
        <dbReference type="Pfam" id="PF03167"/>
    </source>
</evidence>
<evidence type="ECO:0000313" key="3">
    <source>
        <dbReference type="Proteomes" id="UP001268819"/>
    </source>
</evidence>